<dbReference type="SUPFAM" id="SSF50249">
    <property type="entry name" value="Nucleic acid-binding proteins"/>
    <property type="match status" value="1"/>
</dbReference>
<feature type="compositionally biased region" description="Basic and acidic residues" evidence="1">
    <location>
        <begin position="187"/>
        <end position="196"/>
    </location>
</feature>
<dbReference type="Gene3D" id="2.40.50.140">
    <property type="entry name" value="Nucleic acid-binding proteins"/>
    <property type="match status" value="1"/>
</dbReference>
<sequence length="617" mass="65174">MSNTPRLTSRNLFDAVFATIPADVTLYTGPDTLREKCALLASRRAAAAAAAAAAGEEENGGNGEEEASLEDGFLLQSADAPMGAGVMDVGAMMRRAAEATETQAVASPLGGTSPRHVLDLKLDADDEAVREATKYAALLAAAAEVEEEEATKETATAEYGGRESGAGAASSHAASRAGHPSQRQKPQHREAADASRRQALTAEEQVAIMRPEEGTRHEGRCVLFRHSRGFGFITPELGGPDVYFTRDSVEYFFTRRVLRAFYGGSLPAVLRPRDASRRGGGGDCRANWGTAVSVLGPSSTVAGAPASHNAASQAPGEPVKVTAEPNAKGDAEAGDAIATHDAEKKPSDASNTTSEVIDDVEARTDSLVQQAAALLTPEKARLLLLFLQVGKPIVSTPETVTFTARWNRAGSHANRRLRADDIRGLPANGYALMVEQAWFERLFPRASGRRAEGRGRGTVAGGSNECLARRRGTIRMYDSDELRGVIRPDEAEAQGVLFYNDAFLWDPSMDPARCRPSVGLVVRYSVAGRDRHGKELAALITATDDTAISEANAEWATGGGAQDHEGREQGGAGTATGGGGSSGAGGGGGTREEETAGRKRRRDEELLLLEEDDYGIM</sequence>
<feature type="region of interest" description="Disordered" evidence="1">
    <location>
        <begin position="556"/>
        <end position="604"/>
    </location>
</feature>
<dbReference type="RefSeq" id="XP_029231572.1">
    <property type="nucleotide sequence ID" value="XM_029368264.1"/>
</dbReference>
<evidence type="ECO:0000313" key="3">
    <source>
        <dbReference type="Proteomes" id="UP000284403"/>
    </source>
</evidence>
<feature type="compositionally biased region" description="Basic and acidic residues" evidence="1">
    <location>
        <begin position="590"/>
        <end position="604"/>
    </location>
</feature>
<feature type="compositionally biased region" description="Low complexity" evidence="1">
    <location>
        <begin position="153"/>
        <end position="181"/>
    </location>
</feature>
<name>A0A3R7NSF8_9TRYP</name>
<feature type="region of interest" description="Disordered" evidence="1">
    <location>
        <begin position="143"/>
        <end position="198"/>
    </location>
</feature>
<keyword evidence="3" id="KW-1185">Reference proteome</keyword>
<evidence type="ECO:0008006" key="4">
    <source>
        <dbReference type="Google" id="ProtNLM"/>
    </source>
</evidence>
<feature type="compositionally biased region" description="Gly residues" evidence="1">
    <location>
        <begin position="569"/>
        <end position="589"/>
    </location>
</feature>
<reference evidence="2 3" key="1">
    <citation type="journal article" date="2018" name="BMC Genomics">
        <title>Genomic comparison of Trypanosoma conorhini and Trypanosoma rangeli to Trypanosoma cruzi strains of high and low virulence.</title>
        <authorList>
            <person name="Bradwell K.R."/>
            <person name="Koparde V.N."/>
            <person name="Matveyev A.V."/>
            <person name="Serrano M.G."/>
            <person name="Alves J.M."/>
            <person name="Parikh H."/>
            <person name="Huang B."/>
            <person name="Lee V."/>
            <person name="Espinosa-Alvarez O."/>
            <person name="Ortiz P.A."/>
            <person name="Costa-Martins A.G."/>
            <person name="Teixeira M.M."/>
            <person name="Buck G.A."/>
        </authorList>
    </citation>
    <scope>NUCLEOTIDE SEQUENCE [LARGE SCALE GENOMIC DNA]</scope>
    <source>
        <strain evidence="2 3">025E</strain>
    </source>
</reference>
<evidence type="ECO:0000256" key="1">
    <source>
        <dbReference type="SAM" id="MobiDB-lite"/>
    </source>
</evidence>
<protein>
    <recommendedName>
        <fullName evidence="4">CSD domain-containing protein</fullName>
    </recommendedName>
</protein>
<dbReference type="OrthoDB" id="422005at2759"/>
<feature type="region of interest" description="Disordered" evidence="1">
    <location>
        <begin position="299"/>
        <end position="324"/>
    </location>
</feature>
<organism evidence="2 3">
    <name type="scientific">Trypanosoma conorhini</name>
    <dbReference type="NCBI Taxonomy" id="83891"/>
    <lineage>
        <taxon>Eukaryota</taxon>
        <taxon>Discoba</taxon>
        <taxon>Euglenozoa</taxon>
        <taxon>Kinetoplastea</taxon>
        <taxon>Metakinetoplastina</taxon>
        <taxon>Trypanosomatida</taxon>
        <taxon>Trypanosomatidae</taxon>
        <taxon>Trypanosoma</taxon>
    </lineage>
</organism>
<dbReference type="EMBL" id="MKKU01000045">
    <property type="protein sequence ID" value="RNF26366.1"/>
    <property type="molecule type" value="Genomic_DNA"/>
</dbReference>
<dbReference type="InterPro" id="IPR012340">
    <property type="entry name" value="NA-bd_OB-fold"/>
</dbReference>
<evidence type="ECO:0000313" key="2">
    <source>
        <dbReference type="EMBL" id="RNF26366.1"/>
    </source>
</evidence>
<dbReference type="AlphaFoldDB" id="A0A3R7NSF8"/>
<gene>
    <name evidence="2" type="ORF">Tco025E_01326</name>
</gene>
<proteinExistence type="predicted"/>
<dbReference type="Proteomes" id="UP000284403">
    <property type="component" value="Unassembled WGS sequence"/>
</dbReference>
<dbReference type="GeneID" id="40314937"/>
<accession>A0A3R7NSF8</accession>
<comment type="caution">
    <text evidence="2">The sequence shown here is derived from an EMBL/GenBank/DDBJ whole genome shotgun (WGS) entry which is preliminary data.</text>
</comment>